<dbReference type="AlphaFoldDB" id="A0AA41KJ70"/>
<reference evidence="1" key="1">
    <citation type="submission" date="2021-06" db="EMBL/GenBank/DDBJ databases">
        <title>New haloarchaea isolates fom saline soil.</title>
        <authorList>
            <person name="Duran-Viseras A."/>
            <person name="Sanchez-Porro C.S."/>
            <person name="Ventosa A."/>
        </authorList>
    </citation>
    <scope>NUCLEOTIDE SEQUENCE</scope>
    <source>
        <strain evidence="1">JCM 18369</strain>
    </source>
</reference>
<dbReference type="InterPro" id="IPR058341">
    <property type="entry name" value="DUF8028"/>
</dbReference>
<organism evidence="1 2">
    <name type="scientific">Haloarcula salina</name>
    <dbReference type="NCBI Taxonomy" id="1429914"/>
    <lineage>
        <taxon>Archaea</taxon>
        <taxon>Methanobacteriati</taxon>
        <taxon>Methanobacteriota</taxon>
        <taxon>Stenosarchaea group</taxon>
        <taxon>Halobacteria</taxon>
        <taxon>Halobacteriales</taxon>
        <taxon>Haloarculaceae</taxon>
        <taxon>Haloarcula</taxon>
    </lineage>
</organism>
<name>A0AA41KJ70_9EURY</name>
<accession>A0AA41KJ70</accession>
<comment type="caution">
    <text evidence="1">The sequence shown here is derived from an EMBL/GenBank/DDBJ whole genome shotgun (WGS) entry which is preliminary data.</text>
</comment>
<dbReference type="Pfam" id="PF26071">
    <property type="entry name" value="DUF8028"/>
    <property type="match status" value="1"/>
</dbReference>
<keyword evidence="2" id="KW-1185">Reference proteome</keyword>
<sequence length="85" mass="8478">MSTSTPSTRERPDAVATSQKLASDALGTVTAAVRALAFWLTIPLPAVLVVTLVSGLVASAPLAVAGLVGLNVACAVVGRNHSPEA</sequence>
<evidence type="ECO:0000313" key="2">
    <source>
        <dbReference type="Proteomes" id="UP001166304"/>
    </source>
</evidence>
<gene>
    <name evidence="1" type="ORF">KTS37_17420</name>
</gene>
<dbReference type="RefSeq" id="WP_162414616.1">
    <property type="nucleotide sequence ID" value="NZ_JAHQXE010000006.1"/>
</dbReference>
<dbReference type="Proteomes" id="UP001166304">
    <property type="component" value="Unassembled WGS sequence"/>
</dbReference>
<protein>
    <submittedName>
        <fullName evidence="1">Uncharacterized protein</fullName>
    </submittedName>
</protein>
<proteinExistence type="predicted"/>
<dbReference type="EMBL" id="JAHQXE010000006">
    <property type="protein sequence ID" value="MBV0903566.1"/>
    <property type="molecule type" value="Genomic_DNA"/>
</dbReference>
<evidence type="ECO:0000313" key="1">
    <source>
        <dbReference type="EMBL" id="MBV0903566.1"/>
    </source>
</evidence>